<gene>
    <name evidence="6" type="ORF">IAD51_05295</name>
</gene>
<evidence type="ECO:0000256" key="2">
    <source>
        <dbReference type="ARBA" id="ARBA00007639"/>
    </source>
</evidence>
<dbReference type="PROSITE" id="PS51257">
    <property type="entry name" value="PROKAR_LIPOPROTEIN"/>
    <property type="match status" value="1"/>
</dbReference>
<evidence type="ECO:0000259" key="5">
    <source>
        <dbReference type="Pfam" id="PF13407"/>
    </source>
</evidence>
<feature type="chain" id="PRO_5039423635" evidence="4">
    <location>
        <begin position="28"/>
        <end position="349"/>
    </location>
</feature>
<dbReference type="PANTHER" id="PTHR46847:SF1">
    <property type="entry name" value="D-ALLOSE-BINDING PERIPLASMIC PROTEIN-RELATED"/>
    <property type="match status" value="1"/>
</dbReference>
<comment type="subcellular location">
    <subcellularLocation>
        <location evidence="1">Cell envelope</location>
    </subcellularLocation>
</comment>
<feature type="signal peptide" evidence="4">
    <location>
        <begin position="1"/>
        <end position="27"/>
    </location>
</feature>
<comment type="caution">
    <text evidence="6">The sequence shown here is derived from an EMBL/GenBank/DDBJ whole genome shotgun (WGS) entry which is preliminary data.</text>
</comment>
<dbReference type="Pfam" id="PF13407">
    <property type="entry name" value="Peripla_BP_4"/>
    <property type="match status" value="1"/>
</dbReference>
<reference evidence="6" key="2">
    <citation type="journal article" date="2021" name="PeerJ">
        <title>Extensive microbial diversity within the chicken gut microbiome revealed by metagenomics and culture.</title>
        <authorList>
            <person name="Gilroy R."/>
            <person name="Ravi A."/>
            <person name="Getino M."/>
            <person name="Pursley I."/>
            <person name="Horton D.L."/>
            <person name="Alikhan N.F."/>
            <person name="Baker D."/>
            <person name="Gharbi K."/>
            <person name="Hall N."/>
            <person name="Watson M."/>
            <person name="Adriaenssens E.M."/>
            <person name="Foster-Nyarko E."/>
            <person name="Jarju S."/>
            <person name="Secka A."/>
            <person name="Antonio M."/>
            <person name="Oren A."/>
            <person name="Chaudhuri R.R."/>
            <person name="La Ragione R."/>
            <person name="Hildebrand F."/>
            <person name="Pallen M.J."/>
        </authorList>
    </citation>
    <scope>NUCLEOTIDE SEQUENCE</scope>
    <source>
        <strain evidence="6">1063</strain>
    </source>
</reference>
<comment type="similarity">
    <text evidence="2">Belongs to the bacterial solute-binding protein 2 family.</text>
</comment>
<name>A0A9D1HUK9_9FIRM</name>
<proteinExistence type="inferred from homology"/>
<evidence type="ECO:0000256" key="4">
    <source>
        <dbReference type="SAM" id="SignalP"/>
    </source>
</evidence>
<evidence type="ECO:0000313" key="6">
    <source>
        <dbReference type="EMBL" id="HIU21625.1"/>
    </source>
</evidence>
<dbReference type="Proteomes" id="UP000824088">
    <property type="component" value="Unassembled WGS sequence"/>
</dbReference>
<evidence type="ECO:0000256" key="3">
    <source>
        <dbReference type="ARBA" id="ARBA00022729"/>
    </source>
</evidence>
<dbReference type="InterPro" id="IPR028082">
    <property type="entry name" value="Peripla_BP_I"/>
</dbReference>
<dbReference type="GO" id="GO:0030246">
    <property type="term" value="F:carbohydrate binding"/>
    <property type="evidence" value="ECO:0007669"/>
    <property type="project" value="UniProtKB-ARBA"/>
</dbReference>
<organism evidence="6 7">
    <name type="scientific">Candidatus Limadaptatus stercorigallinarum</name>
    <dbReference type="NCBI Taxonomy" id="2840845"/>
    <lineage>
        <taxon>Bacteria</taxon>
        <taxon>Bacillati</taxon>
        <taxon>Bacillota</taxon>
        <taxon>Clostridia</taxon>
        <taxon>Eubacteriales</taxon>
        <taxon>Candidatus Limadaptatus</taxon>
    </lineage>
</organism>
<accession>A0A9D1HUK9</accession>
<dbReference type="InterPro" id="IPR025997">
    <property type="entry name" value="SBP_2_dom"/>
</dbReference>
<dbReference type="EMBL" id="DVMN01000096">
    <property type="protein sequence ID" value="HIU21625.1"/>
    <property type="molecule type" value="Genomic_DNA"/>
</dbReference>
<dbReference type="AlphaFoldDB" id="A0A9D1HUK9"/>
<feature type="domain" description="Periplasmic binding protein" evidence="5">
    <location>
        <begin position="38"/>
        <end position="266"/>
    </location>
</feature>
<dbReference type="PANTHER" id="PTHR46847">
    <property type="entry name" value="D-ALLOSE-BINDING PERIPLASMIC PROTEIN-RELATED"/>
    <property type="match status" value="1"/>
</dbReference>
<evidence type="ECO:0000313" key="7">
    <source>
        <dbReference type="Proteomes" id="UP000824088"/>
    </source>
</evidence>
<dbReference type="GO" id="GO:0030313">
    <property type="term" value="C:cell envelope"/>
    <property type="evidence" value="ECO:0007669"/>
    <property type="project" value="UniProtKB-SubCell"/>
</dbReference>
<reference evidence="6" key="1">
    <citation type="submission" date="2020-10" db="EMBL/GenBank/DDBJ databases">
        <authorList>
            <person name="Gilroy R."/>
        </authorList>
    </citation>
    <scope>NUCLEOTIDE SEQUENCE</scope>
    <source>
        <strain evidence="6">1063</strain>
    </source>
</reference>
<evidence type="ECO:0000256" key="1">
    <source>
        <dbReference type="ARBA" id="ARBA00004196"/>
    </source>
</evidence>
<dbReference type="Gene3D" id="3.40.50.2300">
    <property type="match status" value="2"/>
</dbReference>
<protein>
    <submittedName>
        <fullName evidence="6">Substrate-binding domain-containing protein</fullName>
    </submittedName>
</protein>
<dbReference type="SUPFAM" id="SSF53822">
    <property type="entry name" value="Periplasmic binding protein-like I"/>
    <property type="match status" value="1"/>
</dbReference>
<keyword evidence="3 4" id="KW-0732">Signal</keyword>
<sequence>MKSRAIKKIMALVIIAALAVTMAVTLAACDNTGSGADIAILVPSADHGWTGAILSNANAWAAEINAEGTYSAKVITATGDADQRSQIEDIAANKNYKAVVILPYSNAVESSMEILASSGIPFIMVDRIIDSVTDDAVATVKGDNYQIGYKTGERFIDQGLNNDSKILIIPGDNSTVPTTRNEGFFAALAAEGLNITIDSANVEVLPSTDWSRANAKTSFISFVEGNTDFGDYDFIFTHDSELAMGIFEVLNESGLTAAQKNTFFGNGEVVLASSSGLDEAYAVLRGETYQDSYSKLKDFFDVTYPPEMIATALDLMVEYLDNGSVANDTIVVEVDVVDETNVDQFKGFK</sequence>